<feature type="transmembrane region" description="Helical" evidence="3">
    <location>
        <begin position="229"/>
        <end position="250"/>
    </location>
</feature>
<dbReference type="InterPro" id="IPR050768">
    <property type="entry name" value="UPF0353/GerABKA_families"/>
</dbReference>
<feature type="transmembrane region" description="Helical" evidence="3">
    <location>
        <begin position="340"/>
        <end position="358"/>
    </location>
</feature>
<evidence type="ECO:0000256" key="1">
    <source>
        <dbReference type="ARBA" id="ARBA00005278"/>
    </source>
</evidence>
<feature type="transmembrane region" description="Helical" evidence="3">
    <location>
        <begin position="364"/>
        <end position="383"/>
    </location>
</feature>
<proteinExistence type="inferred from homology"/>
<dbReference type="PANTHER" id="PTHR22550">
    <property type="entry name" value="SPORE GERMINATION PROTEIN"/>
    <property type="match status" value="1"/>
</dbReference>
<dbReference type="EMBL" id="JAHZIK010000309">
    <property type="protein sequence ID" value="MBW7455134.1"/>
    <property type="molecule type" value="Genomic_DNA"/>
</dbReference>
<dbReference type="Pfam" id="PF03323">
    <property type="entry name" value="GerA"/>
    <property type="match status" value="1"/>
</dbReference>
<feature type="transmembrane region" description="Helical" evidence="3">
    <location>
        <begin position="271"/>
        <end position="290"/>
    </location>
</feature>
<protein>
    <submittedName>
        <fullName evidence="4">Spore germination protein</fullName>
    </submittedName>
</protein>
<organism evidence="4 5">
    <name type="scientific">Paenibacillus sepulcri</name>
    <dbReference type="NCBI Taxonomy" id="359917"/>
    <lineage>
        <taxon>Bacteria</taxon>
        <taxon>Bacillati</taxon>
        <taxon>Bacillota</taxon>
        <taxon>Bacilli</taxon>
        <taxon>Bacillales</taxon>
        <taxon>Paenibacillaceae</taxon>
        <taxon>Paenibacillus</taxon>
    </lineage>
</organism>
<dbReference type="InterPro" id="IPR004995">
    <property type="entry name" value="Spore_Ger"/>
</dbReference>
<dbReference type="PIRSF" id="PIRSF005690">
    <property type="entry name" value="GerBA"/>
    <property type="match status" value="1"/>
</dbReference>
<comment type="similarity">
    <text evidence="1">Belongs to the GerABKA family.</text>
</comment>
<reference evidence="4 5" key="1">
    <citation type="submission" date="2021-07" db="EMBL/GenBank/DDBJ databases">
        <title>Paenibacillus radiodurans sp. nov., isolated from the southeastern edge of Tengger Desert.</title>
        <authorList>
            <person name="Zhang G."/>
        </authorList>
    </citation>
    <scope>NUCLEOTIDE SEQUENCE [LARGE SCALE GENOMIC DNA]</scope>
    <source>
        <strain evidence="4 5">CCM 7311</strain>
    </source>
</reference>
<sequence>MLTMDNLKALLEGMSDAQFDLHEFNERHKTTLVYIKTLIDSERLNEAVIEPLTIHPHETLIEGPAVSKVISITSLQEAEDKLVTGYVLIVNMLQHQWLAVQLENPLSRAIEQSVTETIIYGAKDSFDEQLEHNITMIRRRLPLAALKTEKFIVGSLSKTEVVLMYIKGLTNPEFISIAREKINAIDYDMFLDSSQIAAFIEDHKYTVFPQFLETDRPDQCVYSLGLGKLVILVGNTPYVLIAPITFFHLFQSPEDYFLRWNVASFFRVIRYLSFFLSIFLIPFYVALSTHHYEMFPLQILYVMMESRSRLPFTPFWEAFIMLITLEIIKEASMRMPSKSGQILGVIGGIVIGQATVAAGLVSKVLIVLVGISAIASYLVPNYLMTKSSTLIQFLFLVMASSMGIYGLILGLTCLLAHLNGLSSLKQPFFSPVSPFYGREWLDLFIRAPLSWMKDRPASLLPLQKWRTSRKR</sequence>
<dbReference type="PANTHER" id="PTHR22550:SF5">
    <property type="entry name" value="LEUCINE ZIPPER PROTEIN 4"/>
    <property type="match status" value="1"/>
</dbReference>
<accession>A0ABS7C2K6</accession>
<feature type="transmembrane region" description="Helical" evidence="3">
    <location>
        <begin position="395"/>
        <end position="418"/>
    </location>
</feature>
<dbReference type="Proteomes" id="UP001519887">
    <property type="component" value="Unassembled WGS sequence"/>
</dbReference>
<evidence type="ECO:0000256" key="3">
    <source>
        <dbReference type="SAM" id="Phobius"/>
    </source>
</evidence>
<keyword evidence="5" id="KW-1185">Reference proteome</keyword>
<keyword evidence="3" id="KW-1133">Transmembrane helix</keyword>
<evidence type="ECO:0000313" key="4">
    <source>
        <dbReference type="EMBL" id="MBW7455134.1"/>
    </source>
</evidence>
<keyword evidence="2 3" id="KW-0472">Membrane</keyword>
<name>A0ABS7C2K6_9BACL</name>
<evidence type="ECO:0000313" key="5">
    <source>
        <dbReference type="Proteomes" id="UP001519887"/>
    </source>
</evidence>
<comment type="caution">
    <text evidence="4">The sequence shown here is derived from an EMBL/GenBank/DDBJ whole genome shotgun (WGS) entry which is preliminary data.</text>
</comment>
<dbReference type="RefSeq" id="WP_210047191.1">
    <property type="nucleotide sequence ID" value="NZ_JBHLVU010000066.1"/>
</dbReference>
<evidence type="ECO:0000256" key="2">
    <source>
        <dbReference type="ARBA" id="ARBA00023136"/>
    </source>
</evidence>
<gene>
    <name evidence="4" type="ORF">K0U00_13930</name>
</gene>
<feature type="transmembrane region" description="Helical" evidence="3">
    <location>
        <begin position="310"/>
        <end position="328"/>
    </location>
</feature>
<keyword evidence="3" id="KW-0812">Transmembrane</keyword>